<accession>A0A842HY56</accession>
<dbReference type="Proteomes" id="UP000564378">
    <property type="component" value="Unassembled WGS sequence"/>
</dbReference>
<keyword evidence="2" id="KW-1185">Reference proteome</keyword>
<reference evidence="1 2" key="1">
    <citation type="submission" date="2020-08" db="EMBL/GenBank/DDBJ databases">
        <title>Draft genome sequence of Parasphingopyxis sp. GrpM-11.</title>
        <authorList>
            <person name="Oh J."/>
            <person name="Roh D.-H."/>
        </authorList>
    </citation>
    <scope>NUCLEOTIDE SEQUENCE [LARGE SCALE GENOMIC DNA]</scope>
    <source>
        <strain evidence="1 2">GrpM-11</strain>
    </source>
</reference>
<name>A0A842HY56_9SPHN</name>
<dbReference type="AlphaFoldDB" id="A0A842HY56"/>
<comment type="caution">
    <text evidence="1">The sequence shown here is derived from an EMBL/GenBank/DDBJ whole genome shotgun (WGS) entry which is preliminary data.</text>
</comment>
<proteinExistence type="predicted"/>
<gene>
    <name evidence="1" type="ORF">H6P80_07060</name>
</gene>
<evidence type="ECO:0000313" key="2">
    <source>
        <dbReference type="Proteomes" id="UP000564378"/>
    </source>
</evidence>
<evidence type="ECO:0000313" key="1">
    <source>
        <dbReference type="EMBL" id="MBC2777377.1"/>
    </source>
</evidence>
<organism evidence="1 2">
    <name type="scientific">Parasphingopyxis marina</name>
    <dbReference type="NCBI Taxonomy" id="2761622"/>
    <lineage>
        <taxon>Bacteria</taxon>
        <taxon>Pseudomonadati</taxon>
        <taxon>Pseudomonadota</taxon>
        <taxon>Alphaproteobacteria</taxon>
        <taxon>Sphingomonadales</taxon>
        <taxon>Sphingomonadaceae</taxon>
        <taxon>Parasphingopyxis</taxon>
    </lineage>
</organism>
<dbReference type="EMBL" id="JACJVJ010000001">
    <property type="protein sequence ID" value="MBC2777377.1"/>
    <property type="molecule type" value="Genomic_DNA"/>
</dbReference>
<protein>
    <submittedName>
        <fullName evidence="1">Uncharacterized protein</fullName>
    </submittedName>
</protein>
<sequence>MEPTQETQSSWPDLPTEGFISGRAATVDDVGNGDAAFSMDGASQGPIDIEIPQYALWTNEVGEEVQVVVVQAERAPDGSQIVGMRLFDGGEVVGTMPEVELLGQTKPN</sequence>